<name>A0A9Q0Q9G7_9ROSI</name>
<keyword evidence="3" id="KW-1185">Reference proteome</keyword>
<evidence type="ECO:0000313" key="2">
    <source>
        <dbReference type="EMBL" id="KAJ6702466.1"/>
    </source>
</evidence>
<comment type="caution">
    <text evidence="2">The sequence shown here is derived from an EMBL/GenBank/DDBJ whole genome shotgun (WGS) entry which is preliminary data.</text>
</comment>
<reference evidence="2" key="2">
    <citation type="journal article" date="2023" name="Int. J. Mol. Sci.">
        <title>De Novo Assembly and Annotation of 11 Diverse Shrub Willow (Salix) Genomes Reveals Novel Gene Organization in Sex-Linked Regions.</title>
        <authorList>
            <person name="Hyden B."/>
            <person name="Feng K."/>
            <person name="Yates T.B."/>
            <person name="Jawdy S."/>
            <person name="Cereghino C."/>
            <person name="Smart L.B."/>
            <person name="Muchero W."/>
        </authorList>
    </citation>
    <scope>NUCLEOTIDE SEQUENCE</scope>
    <source>
        <tissue evidence="2">Shoot tip</tissue>
    </source>
</reference>
<evidence type="ECO:0000256" key="1">
    <source>
        <dbReference type="SAM" id="SignalP"/>
    </source>
</evidence>
<keyword evidence="1" id="KW-0732">Signal</keyword>
<reference evidence="2" key="1">
    <citation type="submission" date="2022-11" db="EMBL/GenBank/DDBJ databases">
        <authorList>
            <person name="Hyden B.L."/>
            <person name="Feng K."/>
            <person name="Yates T."/>
            <person name="Jawdy S."/>
            <person name="Smart L.B."/>
            <person name="Muchero W."/>
        </authorList>
    </citation>
    <scope>NUCLEOTIDE SEQUENCE</scope>
    <source>
        <tissue evidence="2">Shoot tip</tissue>
    </source>
</reference>
<dbReference type="AlphaFoldDB" id="A0A9Q0Q9G7"/>
<dbReference type="PANTHER" id="PTHR34948">
    <property type="entry name" value="OS08G0299200 PROTEIN"/>
    <property type="match status" value="1"/>
</dbReference>
<evidence type="ECO:0000313" key="3">
    <source>
        <dbReference type="Proteomes" id="UP001151752"/>
    </source>
</evidence>
<protein>
    <submittedName>
        <fullName evidence="2">Uncharacterized protein</fullName>
    </submittedName>
</protein>
<sequence length="115" mass="12812">MHVIFVMVFTQLMTLPILFGSAPCPDDLLCSNKESCGKDQLKSSGNVRPVFERKGFNLELDDIIYDLGTSNEIECDSKEPEKCKELIEGLLQGNGIEFSYSEAINFAVFRSGKLP</sequence>
<organism evidence="2 3">
    <name type="scientific">Salix koriyanagi</name>
    <dbReference type="NCBI Taxonomy" id="2511006"/>
    <lineage>
        <taxon>Eukaryota</taxon>
        <taxon>Viridiplantae</taxon>
        <taxon>Streptophyta</taxon>
        <taxon>Embryophyta</taxon>
        <taxon>Tracheophyta</taxon>
        <taxon>Spermatophyta</taxon>
        <taxon>Magnoliopsida</taxon>
        <taxon>eudicotyledons</taxon>
        <taxon>Gunneridae</taxon>
        <taxon>Pentapetalae</taxon>
        <taxon>rosids</taxon>
        <taxon>fabids</taxon>
        <taxon>Malpighiales</taxon>
        <taxon>Salicaceae</taxon>
        <taxon>Saliceae</taxon>
        <taxon>Salix</taxon>
    </lineage>
</organism>
<gene>
    <name evidence="2" type="ORF">OIU74_013597</name>
</gene>
<dbReference type="Gene3D" id="2.40.320.10">
    <property type="entry name" value="Hypothetical Protein Pfu-838710-001"/>
    <property type="match status" value="1"/>
</dbReference>
<proteinExistence type="predicted"/>
<dbReference type="Proteomes" id="UP001151752">
    <property type="component" value="Chromosome 1"/>
</dbReference>
<accession>A0A9Q0Q9G7</accession>
<feature type="chain" id="PRO_5040495892" evidence="1">
    <location>
        <begin position="21"/>
        <end position="115"/>
    </location>
</feature>
<dbReference type="PANTHER" id="PTHR34948:SF9">
    <property type="entry name" value="CYTH DOMAIN-CONTAINING PROTEIN"/>
    <property type="match status" value="1"/>
</dbReference>
<feature type="signal peptide" evidence="1">
    <location>
        <begin position="1"/>
        <end position="20"/>
    </location>
</feature>
<dbReference type="EMBL" id="JAPFFM010000016">
    <property type="protein sequence ID" value="KAJ6702466.1"/>
    <property type="molecule type" value="Genomic_DNA"/>
</dbReference>